<protein>
    <submittedName>
        <fullName evidence="3">Methyltransferase C-terminal domain-containing protein</fullName>
    </submittedName>
</protein>
<dbReference type="RefSeq" id="WP_232401298.1">
    <property type="nucleotide sequence ID" value="NZ_CP102173.1"/>
</dbReference>
<dbReference type="GO" id="GO:0008168">
    <property type="term" value="F:methyltransferase activity"/>
    <property type="evidence" value="ECO:0007669"/>
    <property type="project" value="UniProtKB-KW"/>
</dbReference>
<name>A0ABY5M499_9ACTN</name>
<dbReference type="Gene3D" id="3.40.50.720">
    <property type="entry name" value="NAD(P)-binding Rossmann-like Domain"/>
    <property type="match status" value="1"/>
</dbReference>
<dbReference type="Pfam" id="PF08421">
    <property type="entry name" value="Methyltransf_13"/>
    <property type="match status" value="1"/>
</dbReference>
<dbReference type="Proteomes" id="UP001316184">
    <property type="component" value="Chromosome"/>
</dbReference>
<proteinExistence type="predicted"/>
<dbReference type="EMBL" id="CP102173">
    <property type="protein sequence ID" value="UUP12995.1"/>
    <property type="molecule type" value="Genomic_DNA"/>
</dbReference>
<keyword evidence="3" id="KW-0489">Methyltransferase</keyword>
<evidence type="ECO:0000259" key="1">
    <source>
        <dbReference type="Pfam" id="PF08421"/>
    </source>
</evidence>
<evidence type="ECO:0000313" key="3">
    <source>
        <dbReference type="EMBL" id="UUP12995.1"/>
    </source>
</evidence>
<dbReference type="GO" id="GO:0032259">
    <property type="term" value="P:methylation"/>
    <property type="evidence" value="ECO:0007669"/>
    <property type="project" value="UniProtKB-KW"/>
</dbReference>
<dbReference type="InterPro" id="IPR013630">
    <property type="entry name" value="Methyltransf_Zn-bd_dom_put"/>
</dbReference>
<reference evidence="3 4" key="1">
    <citation type="submission" date="2022-08" db="EMBL/GenBank/DDBJ databases">
        <title>novel species in genus Aeromicrobium.</title>
        <authorList>
            <person name="Ye L."/>
        </authorList>
    </citation>
    <scope>NUCLEOTIDE SEQUENCE [LARGE SCALE GENOMIC DNA]</scope>
    <source>
        <strain evidence="4">zg-Y1379</strain>
    </source>
</reference>
<dbReference type="InterPro" id="IPR013691">
    <property type="entry name" value="MeTrfase_14"/>
</dbReference>
<organism evidence="3 4">
    <name type="scientific">Aeromicrobium wangtongii</name>
    <dbReference type="NCBI Taxonomy" id="2969247"/>
    <lineage>
        <taxon>Bacteria</taxon>
        <taxon>Bacillati</taxon>
        <taxon>Actinomycetota</taxon>
        <taxon>Actinomycetes</taxon>
        <taxon>Propionibacteriales</taxon>
        <taxon>Nocardioidaceae</taxon>
        <taxon>Aeromicrobium</taxon>
    </lineage>
</organism>
<dbReference type="InterPro" id="IPR029063">
    <property type="entry name" value="SAM-dependent_MTases_sf"/>
</dbReference>
<accession>A0ABY5M499</accession>
<keyword evidence="3" id="KW-0808">Transferase</keyword>
<keyword evidence="4" id="KW-1185">Reference proteome</keyword>
<dbReference type="SUPFAM" id="SSF53335">
    <property type="entry name" value="S-adenosyl-L-methionine-dependent methyltransferases"/>
    <property type="match status" value="1"/>
</dbReference>
<sequence>MSGRTPCCACGAAETTPVLDLGEVPAADVFPSGGGPATDPRHPLAMVLCTACGLAQIAHDDTAPEQPLGIEPRALVEQAEAAIALAADRGWLAGTTVREFPSPHGGTWLPMLQERGHVRATGRAAVVLDSFGIMHEADQRAAWRSRAAATDPDGVLLVQFHSLAAIVRHGQWTSLRHGHAAYYSLTALTRLLADVGMSVVGVETFDLYGGTVLVAARHGDHEPDARTTEVLADETRLGVTDPVAVAALQTTVDSDVAGLRRWLQDRRDAGLRVHAYGAASVAVAQFGLAGLDRSLVASVADASPAKQGRRMPGTDIAIISPAELVAASPDLVLLTLPDLLPELEASYPELAGRWVVRGDRDSS</sequence>
<dbReference type="Gene3D" id="3.40.50.150">
    <property type="entry name" value="Vaccinia Virus protein VP39"/>
    <property type="match status" value="1"/>
</dbReference>
<dbReference type="InterPro" id="IPR038576">
    <property type="entry name" value="Methyltransf_Zn-bd_dom_put_sf"/>
</dbReference>
<feature type="domain" description="C-methyltransferase" evidence="2">
    <location>
        <begin position="208"/>
        <end position="337"/>
    </location>
</feature>
<evidence type="ECO:0000313" key="4">
    <source>
        <dbReference type="Proteomes" id="UP001316184"/>
    </source>
</evidence>
<feature type="domain" description="Methyltransferase putative zinc binding" evidence="1">
    <location>
        <begin position="7"/>
        <end position="59"/>
    </location>
</feature>
<dbReference type="Gene3D" id="6.20.50.110">
    <property type="entry name" value="Methyltransferase, zinc-binding domain"/>
    <property type="match status" value="1"/>
</dbReference>
<evidence type="ECO:0000259" key="2">
    <source>
        <dbReference type="Pfam" id="PF08484"/>
    </source>
</evidence>
<dbReference type="Pfam" id="PF08484">
    <property type="entry name" value="Methyltransf_14"/>
    <property type="match status" value="1"/>
</dbReference>
<gene>
    <name evidence="3" type="ORF">NQV15_14195</name>
</gene>